<keyword evidence="2" id="KW-1185">Reference proteome</keyword>
<proteinExistence type="predicted"/>
<evidence type="ECO:0000313" key="2">
    <source>
        <dbReference type="Proteomes" id="UP000266841"/>
    </source>
</evidence>
<gene>
    <name evidence="1" type="ORF">THAOC_22275</name>
</gene>
<dbReference type="Proteomes" id="UP000266841">
    <property type="component" value="Unassembled WGS sequence"/>
</dbReference>
<comment type="caution">
    <text evidence="1">The sequence shown here is derived from an EMBL/GenBank/DDBJ whole genome shotgun (WGS) entry which is preliminary data.</text>
</comment>
<protein>
    <submittedName>
        <fullName evidence="1">Uncharacterized protein</fullName>
    </submittedName>
</protein>
<reference evidence="1 2" key="1">
    <citation type="journal article" date="2012" name="Genome Biol.">
        <title>Genome and low-iron response of an oceanic diatom adapted to chronic iron limitation.</title>
        <authorList>
            <person name="Lommer M."/>
            <person name="Specht M."/>
            <person name="Roy A.S."/>
            <person name="Kraemer L."/>
            <person name="Andreson R."/>
            <person name="Gutowska M.A."/>
            <person name="Wolf J."/>
            <person name="Bergner S.V."/>
            <person name="Schilhabel M.B."/>
            <person name="Klostermeier U.C."/>
            <person name="Beiko R.G."/>
            <person name="Rosenstiel P."/>
            <person name="Hippler M."/>
            <person name="Laroche J."/>
        </authorList>
    </citation>
    <scope>NUCLEOTIDE SEQUENCE [LARGE SCALE GENOMIC DNA]</scope>
    <source>
        <strain evidence="1 2">CCMP1005</strain>
    </source>
</reference>
<evidence type="ECO:0000313" key="1">
    <source>
        <dbReference type="EMBL" id="EJK57656.1"/>
    </source>
</evidence>
<dbReference type="AlphaFoldDB" id="K0S9S1"/>
<feature type="non-terminal residue" evidence="1">
    <location>
        <position position="1"/>
    </location>
</feature>
<organism evidence="1 2">
    <name type="scientific">Thalassiosira oceanica</name>
    <name type="common">Marine diatom</name>
    <dbReference type="NCBI Taxonomy" id="159749"/>
    <lineage>
        <taxon>Eukaryota</taxon>
        <taxon>Sar</taxon>
        <taxon>Stramenopiles</taxon>
        <taxon>Ochrophyta</taxon>
        <taxon>Bacillariophyta</taxon>
        <taxon>Coscinodiscophyceae</taxon>
        <taxon>Thalassiosirophycidae</taxon>
        <taxon>Thalassiosirales</taxon>
        <taxon>Thalassiosiraceae</taxon>
        <taxon>Thalassiosira</taxon>
    </lineage>
</organism>
<sequence length="128" mass="14392">SGKTTWEPTSSLTSTATPCFGAEILKVKQPGTPQIQQVYDAMDSLLAYGASFSNRAARRAKWTLSRPKLVPSQDDIEEIHLRRREADGPIPWIPALRAMIFGSFRRRCIGEKKIGKVGWLIRPTHIMK</sequence>
<accession>K0S9S1</accession>
<name>K0S9S1_THAOC</name>
<dbReference type="EMBL" id="AGNL01027467">
    <property type="protein sequence ID" value="EJK57656.1"/>
    <property type="molecule type" value="Genomic_DNA"/>
</dbReference>